<comment type="caution">
    <text evidence="3">The sequence shown here is derived from an EMBL/GenBank/DDBJ whole genome shotgun (WGS) entry which is preliminary data.</text>
</comment>
<feature type="compositionally biased region" description="Polar residues" evidence="1">
    <location>
        <begin position="348"/>
        <end position="371"/>
    </location>
</feature>
<evidence type="ECO:0000313" key="4">
    <source>
        <dbReference type="Proteomes" id="UP001164286"/>
    </source>
</evidence>
<keyword evidence="2" id="KW-0812">Transmembrane</keyword>
<evidence type="ECO:0000256" key="2">
    <source>
        <dbReference type="SAM" id="Phobius"/>
    </source>
</evidence>
<feature type="compositionally biased region" description="Low complexity" evidence="1">
    <location>
        <begin position="404"/>
        <end position="418"/>
    </location>
</feature>
<dbReference type="GeneID" id="77726904"/>
<protein>
    <submittedName>
        <fullName evidence="3">Uncharacterized protein</fullName>
    </submittedName>
</protein>
<feature type="compositionally biased region" description="Basic and acidic residues" evidence="1">
    <location>
        <begin position="378"/>
        <end position="388"/>
    </location>
</feature>
<keyword evidence="2" id="KW-1133">Transmembrane helix</keyword>
<dbReference type="Gene3D" id="1.20.120.20">
    <property type="entry name" value="Apolipoprotein"/>
    <property type="match status" value="1"/>
</dbReference>
<feature type="region of interest" description="Disordered" evidence="1">
    <location>
        <begin position="314"/>
        <end position="418"/>
    </location>
</feature>
<sequence length="418" mass="45604">MDANRVQEQSKELVNKLLSGDPADVSDAVNQYFKASFSDAALRTSHVDIHGADRIKQLGRLSGLIRSKKGKIVEAPKFDEKSKTVRYSATLPYTSPRLPSYIPLSAQLSGFQTAVEWQFVAHLTADDGEGKKLYVAKLEAKRCNPSLIDNAIPAWILRPLVTYLTLFIVSFMAFYQSHKGESAGSFAMAAVVEVINTMWSFIAPEVGRRQEQADKWREEKVPQIKQYIQNASSQALDTASKVQADLESRAKSAGIPVDDYKQRTTQAIADLANNVEARAKAAGVPVDEYKKQAEAAIEELKKRAGEMGEFIEGKAGEAKEGARDVAKDAQKKVDGAKQGKQDKRTRENSNQLSQDQPAPSPTHAPTVSVTGEQAGHLSENDQRAKEIQAEFEQTPRTPLGGHDPTAPNAPSFAAAAAL</sequence>
<dbReference type="EMBL" id="JAKWFO010000011">
    <property type="protein sequence ID" value="KAI9633180.1"/>
    <property type="molecule type" value="Genomic_DNA"/>
</dbReference>
<evidence type="ECO:0000256" key="1">
    <source>
        <dbReference type="SAM" id="MobiDB-lite"/>
    </source>
</evidence>
<evidence type="ECO:0000313" key="3">
    <source>
        <dbReference type="EMBL" id="KAI9633180.1"/>
    </source>
</evidence>
<keyword evidence="4" id="KW-1185">Reference proteome</keyword>
<organism evidence="3 4">
    <name type="scientific">Dioszegia hungarica</name>
    <dbReference type="NCBI Taxonomy" id="4972"/>
    <lineage>
        <taxon>Eukaryota</taxon>
        <taxon>Fungi</taxon>
        <taxon>Dikarya</taxon>
        <taxon>Basidiomycota</taxon>
        <taxon>Agaricomycotina</taxon>
        <taxon>Tremellomycetes</taxon>
        <taxon>Tremellales</taxon>
        <taxon>Bulleribasidiaceae</taxon>
        <taxon>Dioszegia</taxon>
    </lineage>
</organism>
<feature type="compositionally biased region" description="Basic and acidic residues" evidence="1">
    <location>
        <begin position="314"/>
        <end position="347"/>
    </location>
</feature>
<dbReference type="Proteomes" id="UP001164286">
    <property type="component" value="Unassembled WGS sequence"/>
</dbReference>
<feature type="transmembrane region" description="Helical" evidence="2">
    <location>
        <begin position="155"/>
        <end position="175"/>
    </location>
</feature>
<gene>
    <name evidence="3" type="ORF">MKK02DRAFT_29065</name>
</gene>
<keyword evidence="2" id="KW-0472">Membrane</keyword>
<dbReference type="AlphaFoldDB" id="A0AA38LRK8"/>
<dbReference type="RefSeq" id="XP_052942957.1">
    <property type="nucleotide sequence ID" value="XM_053087699.1"/>
</dbReference>
<reference evidence="3" key="1">
    <citation type="journal article" date="2022" name="G3 (Bethesda)">
        <title>High quality genome of the basidiomycete yeast Dioszegia hungarica PDD-24b-2 isolated from cloud water.</title>
        <authorList>
            <person name="Jarrige D."/>
            <person name="Haridas S."/>
            <person name="Bleykasten-Grosshans C."/>
            <person name="Joly M."/>
            <person name="Nadalig T."/>
            <person name="Sancelme M."/>
            <person name="Vuilleumier S."/>
            <person name="Grigoriev I.V."/>
            <person name="Amato P."/>
            <person name="Bringel F."/>
        </authorList>
    </citation>
    <scope>NUCLEOTIDE SEQUENCE</scope>
    <source>
        <strain evidence="3">PDD-24b-2</strain>
    </source>
</reference>
<name>A0AA38LRK8_9TREE</name>
<accession>A0AA38LRK8</accession>
<proteinExistence type="predicted"/>